<name>A0A4V6A268_STECR</name>
<dbReference type="AlphaFoldDB" id="A0A4V6A268"/>
<proteinExistence type="predicted"/>
<reference evidence="2 3" key="2">
    <citation type="journal article" date="2019" name="G3 (Bethesda)">
        <title>Hybrid Assembly of the Genome of the Entomopathogenic Nematode Steinernema carpocapsae Identifies the X-Chromosome.</title>
        <authorList>
            <person name="Serra L."/>
            <person name="Macchietto M."/>
            <person name="Macias-Munoz A."/>
            <person name="McGill C.J."/>
            <person name="Rodriguez I.M."/>
            <person name="Rodriguez B."/>
            <person name="Murad R."/>
            <person name="Mortazavi A."/>
        </authorList>
    </citation>
    <scope>NUCLEOTIDE SEQUENCE [LARGE SCALE GENOMIC DNA]</scope>
    <source>
        <strain evidence="2 3">ALL</strain>
    </source>
</reference>
<feature type="region of interest" description="Disordered" evidence="1">
    <location>
        <begin position="133"/>
        <end position="291"/>
    </location>
</feature>
<dbReference type="EMBL" id="AZBU02000005">
    <property type="protein sequence ID" value="TKR78115.1"/>
    <property type="molecule type" value="Genomic_DNA"/>
</dbReference>
<reference evidence="2 3" key="1">
    <citation type="journal article" date="2015" name="Genome Biol.">
        <title>Comparative genomics of Steinernema reveals deeply conserved gene regulatory networks.</title>
        <authorList>
            <person name="Dillman A.R."/>
            <person name="Macchietto M."/>
            <person name="Porter C.F."/>
            <person name="Rogers A."/>
            <person name="Williams B."/>
            <person name="Antoshechkin I."/>
            <person name="Lee M.M."/>
            <person name="Goodwin Z."/>
            <person name="Lu X."/>
            <person name="Lewis E.E."/>
            <person name="Goodrich-Blair H."/>
            <person name="Stock S.P."/>
            <person name="Adams B.J."/>
            <person name="Sternberg P.W."/>
            <person name="Mortazavi A."/>
        </authorList>
    </citation>
    <scope>NUCLEOTIDE SEQUENCE [LARGE SCALE GENOMIC DNA]</scope>
    <source>
        <strain evidence="2 3">ALL</strain>
    </source>
</reference>
<feature type="region of interest" description="Disordered" evidence="1">
    <location>
        <begin position="29"/>
        <end position="59"/>
    </location>
</feature>
<dbReference type="Proteomes" id="UP000298663">
    <property type="component" value="Unassembled WGS sequence"/>
</dbReference>
<feature type="region of interest" description="Disordered" evidence="1">
    <location>
        <begin position="72"/>
        <end position="93"/>
    </location>
</feature>
<feature type="compositionally biased region" description="Basic and acidic residues" evidence="1">
    <location>
        <begin position="232"/>
        <end position="280"/>
    </location>
</feature>
<accession>A0A4V6A268</accession>
<feature type="compositionally biased region" description="Basic and acidic residues" evidence="1">
    <location>
        <begin position="140"/>
        <end position="153"/>
    </location>
</feature>
<evidence type="ECO:0000313" key="2">
    <source>
        <dbReference type="EMBL" id="TKR78115.1"/>
    </source>
</evidence>
<evidence type="ECO:0000313" key="3">
    <source>
        <dbReference type="Proteomes" id="UP000298663"/>
    </source>
</evidence>
<feature type="compositionally biased region" description="Polar residues" evidence="1">
    <location>
        <begin position="214"/>
        <end position="230"/>
    </location>
</feature>
<keyword evidence="3" id="KW-1185">Reference proteome</keyword>
<sequence length="291" mass="32131">MKKQISKSAGLPWLISWMPAATSPTIFRSLEGPPWTKALARPPQRPRTRRSSLSRDNTRNLPRLLLQPRTTITPGELETGLSSPAPGTSIIEPRKYQKTKVDMADDGAQKGAKAVRTRFITHAFPIMLCAEGIGAGEGTPEAKQRTRVSKTESAEDVQSGSEIEEDHPASEGSATADGKRGKKIDKSEDGGSGGSSEDPGRFSWADGECRALQTRPSDVFSCQLTETATNRMECRPEGKEDEGRTKEGSGYLKAEKATREKVSRLTPRESRRKDDRDRRMARPWFGVDFER</sequence>
<organism evidence="2 3">
    <name type="scientific">Steinernema carpocapsae</name>
    <name type="common">Entomopathogenic nematode</name>
    <dbReference type="NCBI Taxonomy" id="34508"/>
    <lineage>
        <taxon>Eukaryota</taxon>
        <taxon>Metazoa</taxon>
        <taxon>Ecdysozoa</taxon>
        <taxon>Nematoda</taxon>
        <taxon>Chromadorea</taxon>
        <taxon>Rhabditida</taxon>
        <taxon>Tylenchina</taxon>
        <taxon>Panagrolaimomorpha</taxon>
        <taxon>Strongyloidoidea</taxon>
        <taxon>Steinernematidae</taxon>
        <taxon>Steinernema</taxon>
    </lineage>
</organism>
<evidence type="ECO:0000256" key="1">
    <source>
        <dbReference type="SAM" id="MobiDB-lite"/>
    </source>
</evidence>
<protein>
    <submittedName>
        <fullName evidence="2">Uncharacterized protein</fullName>
    </submittedName>
</protein>
<comment type="caution">
    <text evidence="2">The sequence shown here is derived from an EMBL/GenBank/DDBJ whole genome shotgun (WGS) entry which is preliminary data.</text>
</comment>
<gene>
    <name evidence="2" type="ORF">L596_018975</name>
</gene>